<dbReference type="Gene3D" id="3.40.50.150">
    <property type="entry name" value="Vaccinia Virus protein VP39"/>
    <property type="match status" value="1"/>
</dbReference>
<dbReference type="Proteomes" id="UP000801428">
    <property type="component" value="Unassembled WGS sequence"/>
</dbReference>
<keyword evidence="2" id="KW-0812">Transmembrane</keyword>
<feature type="transmembrane region" description="Helical" evidence="2">
    <location>
        <begin position="42"/>
        <end position="59"/>
    </location>
</feature>
<dbReference type="InterPro" id="IPR029063">
    <property type="entry name" value="SAM-dependent_MTases_sf"/>
</dbReference>
<dbReference type="OrthoDB" id="2016285at2759"/>
<dbReference type="NCBIfam" id="NF037959">
    <property type="entry name" value="MFS_SpdSyn"/>
    <property type="match status" value="1"/>
</dbReference>
<evidence type="ECO:0008006" key="5">
    <source>
        <dbReference type="Google" id="ProtNLM"/>
    </source>
</evidence>
<organism evidence="3 4">
    <name type="scientific">Curvularia kusanoi</name>
    <name type="common">Cochliobolus kusanoi</name>
    <dbReference type="NCBI Taxonomy" id="90978"/>
    <lineage>
        <taxon>Eukaryota</taxon>
        <taxon>Fungi</taxon>
        <taxon>Dikarya</taxon>
        <taxon>Ascomycota</taxon>
        <taxon>Pezizomycotina</taxon>
        <taxon>Dothideomycetes</taxon>
        <taxon>Pleosporomycetidae</taxon>
        <taxon>Pleosporales</taxon>
        <taxon>Pleosporineae</taxon>
        <taxon>Pleosporaceae</taxon>
        <taxon>Curvularia</taxon>
    </lineage>
</organism>
<evidence type="ECO:0000256" key="1">
    <source>
        <dbReference type="SAM" id="MobiDB-lite"/>
    </source>
</evidence>
<evidence type="ECO:0000313" key="4">
    <source>
        <dbReference type="Proteomes" id="UP000801428"/>
    </source>
</evidence>
<feature type="transmembrane region" description="Helical" evidence="2">
    <location>
        <begin position="102"/>
        <end position="122"/>
    </location>
</feature>
<dbReference type="EMBL" id="SWKU01000001">
    <property type="protein sequence ID" value="KAF3010903.1"/>
    <property type="molecule type" value="Genomic_DNA"/>
</dbReference>
<keyword evidence="2" id="KW-1133">Transmembrane helix</keyword>
<evidence type="ECO:0000256" key="2">
    <source>
        <dbReference type="SAM" id="Phobius"/>
    </source>
</evidence>
<keyword evidence="4" id="KW-1185">Reference proteome</keyword>
<dbReference type="Pfam" id="PF01564">
    <property type="entry name" value="Spermine_synth"/>
    <property type="match status" value="1"/>
</dbReference>
<protein>
    <recommendedName>
        <fullName evidence="5">Spermine/spermidine synthase</fullName>
    </recommendedName>
</protein>
<feature type="region of interest" description="Disordered" evidence="1">
    <location>
        <begin position="1"/>
        <end position="30"/>
    </location>
</feature>
<feature type="compositionally biased region" description="Low complexity" evidence="1">
    <location>
        <begin position="10"/>
        <end position="23"/>
    </location>
</feature>
<proteinExistence type="predicted"/>
<sequence>MAAGQKKQSTPKAAAAPAAPTTPKDAEPQPQYIPATTLLKNVVRAMALIAIAGVASPVSQLNLSPVFGSIPASLHHQQAMTLTALAGLGIRRLLKGYVSIDVSAWVTVIAYWTPLIQCYLYPHSTQLGINYGPLIVESLTYFPLLFLSMYAVSDLLDTVDFARWDLPSSLGDAILPMTSYVGVSFISRFFGALLPSFIGQHVYLTRIGLQMLLASASAFITPSKLLALAFPAILHTLWINPHSPADHAFQSANASLVASQNFTILARQESLTGYVSVLENYADNAFRLMRCDHSLLGGEWLVTPDSYKKGQRQKESIFAVFVLLEAVRLVENPALSPIDNIPRALDIKPLPESSKSALVIGLGIGTAPNALIKHGLNTTIVELDPVVHKYATQYFGLLPNHTAIISDAVRYVSDTSLSSPGSFSYIIHDVFTGGAEPVYLFTTEFMQGLHALLRDDGAVAINYAGDLNLGSTKLVLNTIHAVFPACRLFRDTPAPEDQKEGDSDFINMVIFCVKNDLGMGKEAVGFREATSEDWLGSIARRNFLQPREELEVMYVYDKEMPVMGRGDVAQLEAYHEDGAVSHWEIMRSVLPAGVWEMW</sequence>
<evidence type="ECO:0000313" key="3">
    <source>
        <dbReference type="EMBL" id="KAF3010903.1"/>
    </source>
</evidence>
<accession>A0A9P4TQK6</accession>
<name>A0A9P4TQK6_CURKU</name>
<keyword evidence="2" id="KW-0472">Membrane</keyword>
<dbReference type="AlphaFoldDB" id="A0A9P4TQK6"/>
<comment type="caution">
    <text evidence="3">The sequence shown here is derived from an EMBL/GenBank/DDBJ whole genome shotgun (WGS) entry which is preliminary data.</text>
</comment>
<gene>
    <name evidence="3" type="ORF">E8E13_009851</name>
</gene>
<reference evidence="3" key="1">
    <citation type="submission" date="2019-04" db="EMBL/GenBank/DDBJ databases">
        <title>Sequencing of skin fungus with MAO and IRED activity.</title>
        <authorList>
            <person name="Marsaioli A.J."/>
            <person name="Bonatto J.M.C."/>
            <person name="Reis Junior O."/>
        </authorList>
    </citation>
    <scope>NUCLEOTIDE SEQUENCE</scope>
    <source>
        <strain evidence="3">30M1</strain>
    </source>
</reference>
<feature type="transmembrane region" description="Helical" evidence="2">
    <location>
        <begin position="134"/>
        <end position="153"/>
    </location>
</feature>
<dbReference type="SUPFAM" id="SSF53335">
    <property type="entry name" value="S-adenosyl-L-methionine-dependent methyltransferases"/>
    <property type="match status" value="1"/>
</dbReference>
<feature type="transmembrane region" description="Helical" evidence="2">
    <location>
        <begin position="173"/>
        <end position="199"/>
    </location>
</feature>
<feature type="transmembrane region" description="Helical" evidence="2">
    <location>
        <begin position="211"/>
        <end position="234"/>
    </location>
</feature>